<proteinExistence type="predicted"/>
<dbReference type="EMBL" id="MUYB01000065">
    <property type="protein sequence ID" value="OOR99091.1"/>
    <property type="molecule type" value="Genomic_DNA"/>
</dbReference>
<evidence type="ECO:0000313" key="2">
    <source>
        <dbReference type="Proteomes" id="UP000190023"/>
    </source>
</evidence>
<name>A0A1T0AS59_9PAST</name>
<gene>
    <name evidence="1" type="ORF">B0188_11205</name>
</gene>
<feature type="non-terminal residue" evidence="1">
    <location>
        <position position="1"/>
    </location>
</feature>
<evidence type="ECO:0000313" key="1">
    <source>
        <dbReference type="EMBL" id="OOR99091.1"/>
    </source>
</evidence>
<sequence>AVENNFFDVVVNNPQVDWLGMAERERVKQVVDEEIAEETKDIVDKYAPHYISASAQLYGMGLKTSVNLRNADVVVGGVFSPVVLPNRFGVSASVNLGWITNLDRSDIRGNDNKRITDKTISKAIEGDAWGVSGCYKLGCIGYGQTFPSKPNDKAFNNLELGVGFGGTGGSINQERTYKIGNSEGSN</sequence>
<accession>A0A1T0AS59</accession>
<dbReference type="AlphaFoldDB" id="A0A1T0AS59"/>
<keyword evidence="2" id="KW-1185">Reference proteome</keyword>
<protein>
    <submittedName>
        <fullName evidence="1">Uncharacterized protein</fullName>
    </submittedName>
</protein>
<dbReference type="OrthoDB" id="5679123at2"/>
<dbReference type="Proteomes" id="UP000190023">
    <property type="component" value="Unassembled WGS sequence"/>
</dbReference>
<comment type="caution">
    <text evidence="1">The sequence shown here is derived from an EMBL/GenBank/DDBJ whole genome shotgun (WGS) entry which is preliminary data.</text>
</comment>
<reference evidence="1 2" key="1">
    <citation type="submission" date="2017-02" db="EMBL/GenBank/DDBJ databases">
        <title>Draft genome sequence of Haemophilus felis CCUG 31170 type strain.</title>
        <authorList>
            <person name="Engstrom-Jakobsson H."/>
            <person name="Salva-Serra F."/>
            <person name="Thorell K."/>
            <person name="Gonzales-Siles L."/>
            <person name="Karlsson R."/>
            <person name="Boulund F."/>
            <person name="Engstrand L."/>
            <person name="Kristiansson E."/>
            <person name="Moore E."/>
        </authorList>
    </citation>
    <scope>NUCLEOTIDE SEQUENCE [LARGE SCALE GENOMIC DNA]</scope>
    <source>
        <strain evidence="1 2">CCUG 31170</strain>
    </source>
</reference>
<organism evidence="1 2">
    <name type="scientific">[Haemophilus] felis</name>
    <dbReference type="NCBI Taxonomy" id="123822"/>
    <lineage>
        <taxon>Bacteria</taxon>
        <taxon>Pseudomonadati</taxon>
        <taxon>Pseudomonadota</taxon>
        <taxon>Gammaproteobacteria</taxon>
        <taxon>Pasteurellales</taxon>
        <taxon>Pasteurellaceae</taxon>
    </lineage>
</organism>